<dbReference type="Proteomes" id="UP000324222">
    <property type="component" value="Unassembled WGS sequence"/>
</dbReference>
<proteinExistence type="predicted"/>
<gene>
    <name evidence="1" type="ORF">E2C01_017564</name>
</gene>
<dbReference type="AlphaFoldDB" id="A0A5B7DU36"/>
<organism evidence="1 2">
    <name type="scientific">Portunus trituberculatus</name>
    <name type="common">Swimming crab</name>
    <name type="synonym">Neptunus trituberculatus</name>
    <dbReference type="NCBI Taxonomy" id="210409"/>
    <lineage>
        <taxon>Eukaryota</taxon>
        <taxon>Metazoa</taxon>
        <taxon>Ecdysozoa</taxon>
        <taxon>Arthropoda</taxon>
        <taxon>Crustacea</taxon>
        <taxon>Multicrustacea</taxon>
        <taxon>Malacostraca</taxon>
        <taxon>Eumalacostraca</taxon>
        <taxon>Eucarida</taxon>
        <taxon>Decapoda</taxon>
        <taxon>Pleocyemata</taxon>
        <taxon>Brachyura</taxon>
        <taxon>Eubrachyura</taxon>
        <taxon>Portunoidea</taxon>
        <taxon>Portunidae</taxon>
        <taxon>Portuninae</taxon>
        <taxon>Portunus</taxon>
    </lineage>
</organism>
<accession>A0A5B7DU36</accession>
<name>A0A5B7DU36_PORTR</name>
<evidence type="ECO:0000313" key="1">
    <source>
        <dbReference type="EMBL" id="MPC24483.1"/>
    </source>
</evidence>
<evidence type="ECO:0000313" key="2">
    <source>
        <dbReference type="Proteomes" id="UP000324222"/>
    </source>
</evidence>
<protein>
    <submittedName>
        <fullName evidence="1">Uncharacterized protein</fullName>
    </submittedName>
</protein>
<dbReference type="EMBL" id="VSRR010001334">
    <property type="protein sequence ID" value="MPC24483.1"/>
    <property type="molecule type" value="Genomic_DNA"/>
</dbReference>
<keyword evidence="2" id="KW-1185">Reference proteome</keyword>
<reference evidence="1 2" key="1">
    <citation type="submission" date="2019-05" db="EMBL/GenBank/DDBJ databases">
        <title>Another draft genome of Portunus trituberculatus and its Hox gene families provides insights of decapod evolution.</title>
        <authorList>
            <person name="Jeong J.-H."/>
            <person name="Song I."/>
            <person name="Kim S."/>
            <person name="Choi T."/>
            <person name="Kim D."/>
            <person name="Ryu S."/>
            <person name="Kim W."/>
        </authorList>
    </citation>
    <scope>NUCLEOTIDE SEQUENCE [LARGE SCALE GENOMIC DNA]</scope>
    <source>
        <tissue evidence="1">Muscle</tissue>
    </source>
</reference>
<sequence length="124" mass="13414">MEGSGCCTKSSKCPLSLLNIFMLLHFSPGLIPASWFKILSGPPFLTHPALQSFFLETSAIPPAQALLNPTTSSGMMGSVSAAAAQSTNTPSVLNPFSTRTVYEEDGEQKTSKKSNEIRYAWWNI</sequence>
<comment type="caution">
    <text evidence="1">The sequence shown here is derived from an EMBL/GenBank/DDBJ whole genome shotgun (WGS) entry which is preliminary data.</text>
</comment>